<gene>
    <name evidence="1" type="ORF">OIU77_019705</name>
</gene>
<name>A0ABQ9CH02_9ROSI</name>
<reference evidence="1" key="1">
    <citation type="submission" date="2022-10" db="EMBL/GenBank/DDBJ databases">
        <authorList>
            <person name="Hyden B.L."/>
            <person name="Feng K."/>
            <person name="Yates T."/>
            <person name="Jawdy S."/>
            <person name="Smart L.B."/>
            <person name="Muchero W."/>
        </authorList>
    </citation>
    <scope>NUCLEOTIDE SEQUENCE</scope>
    <source>
        <tissue evidence="1">Shoot tip</tissue>
    </source>
</reference>
<accession>A0ABQ9CH02</accession>
<reference evidence="1" key="2">
    <citation type="journal article" date="2023" name="Int. J. Mol. Sci.">
        <title>De Novo Assembly and Annotation of 11 Diverse Shrub Willow (Salix) Genomes Reveals Novel Gene Organization in Sex-Linked Regions.</title>
        <authorList>
            <person name="Hyden B."/>
            <person name="Feng K."/>
            <person name="Yates T.B."/>
            <person name="Jawdy S."/>
            <person name="Cereghino C."/>
            <person name="Smart L.B."/>
            <person name="Muchero W."/>
        </authorList>
    </citation>
    <scope>NUCLEOTIDE SEQUENCE</scope>
    <source>
        <tissue evidence="1">Shoot tip</tissue>
    </source>
</reference>
<evidence type="ECO:0000313" key="1">
    <source>
        <dbReference type="EMBL" id="KAJ6399001.1"/>
    </source>
</evidence>
<comment type="caution">
    <text evidence="1">The sequence shown here is derived from an EMBL/GenBank/DDBJ whole genome shotgun (WGS) entry which is preliminary data.</text>
</comment>
<dbReference type="Proteomes" id="UP001141253">
    <property type="component" value="Chromosome 5"/>
</dbReference>
<evidence type="ECO:0000313" key="2">
    <source>
        <dbReference type="Proteomes" id="UP001141253"/>
    </source>
</evidence>
<sequence>MRCISCEESYNTCDAGSCKECYGLLKAKVAFLRLWSPLDHHITHRSSAGPCFTDVVLVASSDDGLPGTASSVPVPAHKAVLVNTLFPNFVILDQLDANLTCNLLIDPVLIESSLLVFAQ</sequence>
<protein>
    <submittedName>
        <fullName evidence="1">Uncharacterized protein</fullName>
    </submittedName>
</protein>
<proteinExistence type="predicted"/>
<organism evidence="1 2">
    <name type="scientific">Salix suchowensis</name>
    <dbReference type="NCBI Taxonomy" id="1278906"/>
    <lineage>
        <taxon>Eukaryota</taxon>
        <taxon>Viridiplantae</taxon>
        <taxon>Streptophyta</taxon>
        <taxon>Embryophyta</taxon>
        <taxon>Tracheophyta</taxon>
        <taxon>Spermatophyta</taxon>
        <taxon>Magnoliopsida</taxon>
        <taxon>eudicotyledons</taxon>
        <taxon>Gunneridae</taxon>
        <taxon>Pentapetalae</taxon>
        <taxon>rosids</taxon>
        <taxon>fabids</taxon>
        <taxon>Malpighiales</taxon>
        <taxon>Salicaceae</taxon>
        <taxon>Saliceae</taxon>
        <taxon>Salix</taxon>
    </lineage>
</organism>
<dbReference type="EMBL" id="JAPFFI010000003">
    <property type="protein sequence ID" value="KAJ6399001.1"/>
    <property type="molecule type" value="Genomic_DNA"/>
</dbReference>
<keyword evidence="2" id="KW-1185">Reference proteome</keyword>